<keyword evidence="3" id="KW-1185">Reference proteome</keyword>
<evidence type="ECO:0000313" key="2">
    <source>
        <dbReference type="EMBL" id="SCE72779.1"/>
    </source>
</evidence>
<dbReference type="RefSeq" id="WP_091259119.1">
    <property type="nucleotide sequence ID" value="NZ_FMCS01000001.1"/>
</dbReference>
<dbReference type="Proteomes" id="UP000199629">
    <property type="component" value="Unassembled WGS sequence"/>
</dbReference>
<evidence type="ECO:0000259" key="1">
    <source>
        <dbReference type="Pfam" id="PF12770"/>
    </source>
</evidence>
<name>A0A1C4UM54_9ACTN</name>
<dbReference type="EMBL" id="FMCS01000001">
    <property type="protein sequence ID" value="SCE72779.1"/>
    <property type="molecule type" value="Genomic_DNA"/>
</dbReference>
<gene>
    <name evidence="2" type="ORF">GA0070214_101833</name>
</gene>
<dbReference type="AlphaFoldDB" id="A0A1C4UM54"/>
<dbReference type="InterPro" id="IPR024983">
    <property type="entry name" value="CHAT_dom"/>
</dbReference>
<protein>
    <submittedName>
        <fullName evidence="2">CHAT domain-containing protein</fullName>
    </submittedName>
</protein>
<proteinExistence type="predicted"/>
<evidence type="ECO:0000313" key="3">
    <source>
        <dbReference type="Proteomes" id="UP000199629"/>
    </source>
</evidence>
<feature type="domain" description="CHAT" evidence="1">
    <location>
        <begin position="972"/>
        <end position="1250"/>
    </location>
</feature>
<organism evidence="2 3">
    <name type="scientific">Micromonospora chaiyaphumensis</name>
    <dbReference type="NCBI Taxonomy" id="307119"/>
    <lineage>
        <taxon>Bacteria</taxon>
        <taxon>Bacillati</taxon>
        <taxon>Actinomycetota</taxon>
        <taxon>Actinomycetes</taxon>
        <taxon>Micromonosporales</taxon>
        <taxon>Micromonosporaceae</taxon>
        <taxon>Micromonospora</taxon>
    </lineage>
</organism>
<sequence>MSRRTTTAAVRRVTAVTEEYERTGDPSVLTGPELWADAHLLAAAAGDRSAGRAAARALARLHWYRYLDRPGLDGLRERAAAVTLFRQGCRDDPDAVPELIRDEQPEAGRPDAPRLSEVLLSQQQADRIAALRERHRAGSGKALRMLVTLYREWLPYLGRERDEAADRLRAALLTDLAEALTALAEDGGDGRTYDEALDAVSQAVAATSARDPHRLQRLVRRGRLFELYFDRGAGPRALVLAVGDYRRAAQLAWGRHPIDPRVATWLGAALCRLHDVPEQGSVALLLEATAAWRDAVLTMPPDHPAAAPALERLNTVVNLLVQELGADPAGTIVTASDQPAVLDRLLRRAEELAGRVAVDATPPALAERYESAAVLAAAVPGFHPGRARALLLLGEAELARWEHGGELEGAARAASWAQLALDVAEPGHPLRREALNLLAGAATQAGVHGQVEHLVEVAVSAARAALNLADEQPDARPQQLVVLASTLADAGWLADDPELLDEALRHQREALEQTPARHQAYPLRLMKLAGMLSRRVVLAPDDTLLAEAVETSRRAVEALPAGDSRRVGFLHNQASSLALLSVRRADEAGLLAAEDTFRAALALLPPGHPDHPRIGSSIADTRYQRYLLGGDLDVLADAVRLAREAVAQTPTGHHWWPLRARLLARAAATLARAGGPDAEAARSEAIATYAAIAASPGVEPANAIDAERQQAELAREAGDPAARLAALERAVRQLPASVDRSSSGHRRLGAVGALGGVATEAAAAAIAAGDADGAVELLERGRGLLFHEALGIRGGRVELRAVDARLAAELDRIDRKLAEADAYTQVRKFTVQVERRTDSGEVLASSTRDWDPRPVWLAQTRQLAAERDRVVERIRRLPGFTDFLRPPSMPLLRRRLAGMPVAVVTAHGDRGDALLVPADPERPVRPVRLPDLRAATVQRHVVRWYAAVADATDPTVPFDRRAAAQEDLHGILAWLWDAVAGPVLDVLAPADEPPPRIWWCPVGALARLPLHAAGHHREPGGRDTVLDRAVSSWTPTLTALAHAGADRPPRPTAATAAVVGVPTARDLPALSQVRAEVEQVARFMPGSTVLAGTEVAPDAVEDALREHPIAHFACHAEADTRIASMLTGGLRIGGGRSLSPHMVGAYHLERAELAFLSACGSAATHPRLTDEPLHLAAAFQLAGFRGVIGTTWRTPDSARVAAAFYAALTDGGTRPPDTAAAARVLTETVRAVRDEFPATPTRWAGHLHVGLNRPL</sequence>
<reference evidence="3" key="1">
    <citation type="submission" date="2016-06" db="EMBL/GenBank/DDBJ databases">
        <authorList>
            <person name="Varghese N."/>
            <person name="Submissions Spin"/>
        </authorList>
    </citation>
    <scope>NUCLEOTIDE SEQUENCE [LARGE SCALE GENOMIC DNA]</scope>
    <source>
        <strain evidence="3">DSM 45246</strain>
    </source>
</reference>
<accession>A0A1C4UM54</accession>
<dbReference type="Pfam" id="PF12770">
    <property type="entry name" value="CHAT"/>
    <property type="match status" value="1"/>
</dbReference>